<evidence type="ECO:0000313" key="2">
    <source>
        <dbReference type="Proteomes" id="UP001249851"/>
    </source>
</evidence>
<dbReference type="Proteomes" id="UP001249851">
    <property type="component" value="Unassembled WGS sequence"/>
</dbReference>
<reference evidence="1" key="2">
    <citation type="journal article" date="2023" name="Science">
        <title>Genomic signatures of disease resistance in endangered staghorn corals.</title>
        <authorList>
            <person name="Vollmer S.V."/>
            <person name="Selwyn J.D."/>
            <person name="Despard B.A."/>
            <person name="Roesel C.L."/>
        </authorList>
    </citation>
    <scope>NUCLEOTIDE SEQUENCE</scope>
    <source>
        <strain evidence="1">K2</strain>
    </source>
</reference>
<gene>
    <name evidence="1" type="ORF">P5673_003562</name>
</gene>
<reference evidence="1" key="1">
    <citation type="journal article" date="2023" name="G3 (Bethesda)">
        <title>Whole genome assembly and annotation of the endangered Caribbean coral Acropora cervicornis.</title>
        <authorList>
            <person name="Selwyn J.D."/>
            <person name="Vollmer S.V."/>
        </authorList>
    </citation>
    <scope>NUCLEOTIDE SEQUENCE</scope>
    <source>
        <strain evidence="1">K2</strain>
    </source>
</reference>
<protein>
    <submittedName>
        <fullName evidence="1">Uncharacterized protein</fullName>
    </submittedName>
</protein>
<accession>A0AAD9VDY1</accession>
<keyword evidence="2" id="KW-1185">Reference proteome</keyword>
<dbReference type="AlphaFoldDB" id="A0AAD9VDY1"/>
<name>A0AAD9VDY1_ACRCE</name>
<proteinExistence type="predicted"/>
<evidence type="ECO:0000313" key="1">
    <source>
        <dbReference type="EMBL" id="KAK2571023.1"/>
    </source>
</evidence>
<dbReference type="EMBL" id="JARQWQ010000006">
    <property type="protein sequence ID" value="KAK2571023.1"/>
    <property type="molecule type" value="Genomic_DNA"/>
</dbReference>
<comment type="caution">
    <text evidence="1">The sequence shown here is derived from an EMBL/GenBank/DDBJ whole genome shotgun (WGS) entry which is preliminary data.</text>
</comment>
<organism evidence="1 2">
    <name type="scientific">Acropora cervicornis</name>
    <name type="common">Staghorn coral</name>
    <dbReference type="NCBI Taxonomy" id="6130"/>
    <lineage>
        <taxon>Eukaryota</taxon>
        <taxon>Metazoa</taxon>
        <taxon>Cnidaria</taxon>
        <taxon>Anthozoa</taxon>
        <taxon>Hexacorallia</taxon>
        <taxon>Scleractinia</taxon>
        <taxon>Astrocoeniina</taxon>
        <taxon>Acroporidae</taxon>
        <taxon>Acropora</taxon>
    </lineage>
</organism>
<sequence length="130" mass="15331">MYMTQGGGWFPRRREMVNGLKARTWNVKKYNNTACDVLLVQGTFSVDLKKRIYGSYQNSKQGLNRSVCDKKMKQDGKNDVICLRCDEKGRIFKIRGEKRKREFLPRFIIHIAWYLSIDESMATEINQSKR</sequence>